<sequence length="369" mass="41071">MYRFIVCELITGKVLDELPMVITSDLTRFLKMYGEGTLALPLFDGRGRLVSDTWEQAILPQRSMILVVDDADRIVWPGVPQSRGRQGAGKNASLINFPCRTLEAYPIRRYMPTRNYRGMDQASIFQSMLETMTDGGIGLDYDCPDTGVIRDRPYNDDENARVYDRVNELSAVLDGFDWTIDVAWGDDAHTFVRKIARTGYPYLGNRTASPVHTFETGQNVTDFDFQEPWGEGDAATHVRAIGDGEGESKLMSAPVIDTVREAAGWPRLEERRTFSGVTVQTTIDSHARAVAQYLFAGQKVLTLTARNTVHGEDFTRLGDLTLGDTARININTPQLRLDAVWPVVGWSLTPETGVYKPTLAKIGEPAGDK</sequence>
<dbReference type="KEGG" id="aaq:AOC05_04905"/>
<reference evidence="2" key="1">
    <citation type="submission" date="2015-09" db="EMBL/GenBank/DDBJ databases">
        <title>Complete genome of Arthrobacter alpinus strain R3.8.</title>
        <authorList>
            <person name="See-Too W.S."/>
            <person name="Chan K.G."/>
        </authorList>
    </citation>
    <scope>NUCLEOTIDE SEQUENCE [LARGE SCALE GENOMIC DNA]</scope>
    <source>
        <strain evidence="2">R3.8</strain>
    </source>
</reference>
<dbReference type="EMBL" id="CP012677">
    <property type="protein sequence ID" value="ALE91812.1"/>
    <property type="molecule type" value="Genomic_DNA"/>
</dbReference>
<name>A0A0M5M1H0_9MICC</name>
<dbReference type="PATRIC" id="fig|656366.3.peg.1057"/>
<dbReference type="Proteomes" id="UP000062833">
    <property type="component" value="Chromosome"/>
</dbReference>
<organism evidence="1 2">
    <name type="scientific">Arthrobacter alpinus</name>
    <dbReference type="NCBI Taxonomy" id="656366"/>
    <lineage>
        <taxon>Bacteria</taxon>
        <taxon>Bacillati</taxon>
        <taxon>Actinomycetota</taxon>
        <taxon>Actinomycetes</taxon>
        <taxon>Micrococcales</taxon>
        <taxon>Micrococcaceae</taxon>
        <taxon>Arthrobacter</taxon>
    </lineage>
</organism>
<evidence type="ECO:0008006" key="3">
    <source>
        <dbReference type="Google" id="ProtNLM"/>
    </source>
</evidence>
<gene>
    <name evidence="1" type="ORF">AOC05_04905</name>
</gene>
<evidence type="ECO:0000313" key="1">
    <source>
        <dbReference type="EMBL" id="ALE91812.1"/>
    </source>
</evidence>
<keyword evidence="2" id="KW-1185">Reference proteome</keyword>
<dbReference type="AlphaFoldDB" id="A0A0M5M1H0"/>
<proteinExistence type="predicted"/>
<accession>A0A0M5M1H0</accession>
<evidence type="ECO:0000313" key="2">
    <source>
        <dbReference type="Proteomes" id="UP000062833"/>
    </source>
</evidence>
<protein>
    <recommendedName>
        <fullName evidence="3">Minor tail protein</fullName>
    </recommendedName>
</protein>
<dbReference type="RefSeq" id="WP_062006145.1">
    <property type="nucleotide sequence ID" value="NZ_CP012677.1"/>
</dbReference>
<dbReference type="OrthoDB" id="327733at2"/>